<organism evidence="1 2">
    <name type="scientific">Setaria italica</name>
    <name type="common">Foxtail millet</name>
    <name type="synonym">Panicum italicum</name>
    <dbReference type="NCBI Taxonomy" id="4555"/>
    <lineage>
        <taxon>Eukaryota</taxon>
        <taxon>Viridiplantae</taxon>
        <taxon>Streptophyta</taxon>
        <taxon>Embryophyta</taxon>
        <taxon>Tracheophyta</taxon>
        <taxon>Spermatophyta</taxon>
        <taxon>Magnoliopsida</taxon>
        <taxon>Liliopsida</taxon>
        <taxon>Poales</taxon>
        <taxon>Poaceae</taxon>
        <taxon>PACMAD clade</taxon>
        <taxon>Panicoideae</taxon>
        <taxon>Panicodae</taxon>
        <taxon>Paniceae</taxon>
        <taxon>Cenchrinae</taxon>
        <taxon>Setaria</taxon>
    </lineage>
</organism>
<accession>K3ZBK1</accession>
<dbReference type="AlphaFoldDB" id="K3ZBK1"/>
<evidence type="ECO:0000313" key="2">
    <source>
        <dbReference type="Proteomes" id="UP000004995"/>
    </source>
</evidence>
<dbReference type="HOGENOM" id="CLU_2836035_0_0_1"/>
<protein>
    <submittedName>
        <fullName evidence="1">Uncharacterized protein</fullName>
    </submittedName>
</protein>
<sequence length="66" mass="6979">MASVWQLRATVWSGRAAVVTTKFGKEAGVGRGGQQKCVDEIIGMACSGLRGLALLGNVWIGVGHHW</sequence>
<name>K3ZBK1_SETIT</name>
<reference evidence="2" key="1">
    <citation type="journal article" date="2012" name="Nat. Biotechnol.">
        <title>Reference genome sequence of the model plant Setaria.</title>
        <authorList>
            <person name="Bennetzen J.L."/>
            <person name="Schmutz J."/>
            <person name="Wang H."/>
            <person name="Percifield R."/>
            <person name="Hawkins J."/>
            <person name="Pontaroli A.C."/>
            <person name="Estep M."/>
            <person name="Feng L."/>
            <person name="Vaughn J.N."/>
            <person name="Grimwood J."/>
            <person name="Jenkins J."/>
            <person name="Barry K."/>
            <person name="Lindquist E."/>
            <person name="Hellsten U."/>
            <person name="Deshpande S."/>
            <person name="Wang X."/>
            <person name="Wu X."/>
            <person name="Mitros T."/>
            <person name="Triplett J."/>
            <person name="Yang X."/>
            <person name="Ye C.Y."/>
            <person name="Mauro-Herrera M."/>
            <person name="Wang L."/>
            <person name="Li P."/>
            <person name="Sharma M."/>
            <person name="Sharma R."/>
            <person name="Ronald P.C."/>
            <person name="Panaud O."/>
            <person name="Kellogg E.A."/>
            <person name="Brutnell T.P."/>
            <person name="Doust A.N."/>
            <person name="Tuskan G.A."/>
            <person name="Rokhsar D."/>
            <person name="Devos K.M."/>
        </authorList>
    </citation>
    <scope>NUCLEOTIDE SEQUENCE [LARGE SCALE GENOMIC DNA]</scope>
    <source>
        <strain evidence="2">cv. Yugu1</strain>
    </source>
</reference>
<evidence type="ECO:0000313" key="1">
    <source>
        <dbReference type="EnsemblPlants" id="KQL15971"/>
    </source>
</evidence>
<dbReference type="EnsemblPlants" id="KQL15971">
    <property type="protein sequence ID" value="KQL15971"/>
    <property type="gene ID" value="SETIT_023922mg"/>
</dbReference>
<dbReference type="InParanoid" id="K3ZBK1"/>
<keyword evidence="2" id="KW-1185">Reference proteome</keyword>
<dbReference type="Gramene" id="KQL15971">
    <property type="protein sequence ID" value="KQL15971"/>
    <property type="gene ID" value="SETIT_023922mg"/>
</dbReference>
<proteinExistence type="predicted"/>
<dbReference type="Proteomes" id="UP000004995">
    <property type="component" value="Unassembled WGS sequence"/>
</dbReference>
<dbReference type="EMBL" id="AGNK02001810">
    <property type="status" value="NOT_ANNOTATED_CDS"/>
    <property type="molecule type" value="Genomic_DNA"/>
</dbReference>
<reference evidence="1" key="2">
    <citation type="submission" date="2018-08" db="UniProtKB">
        <authorList>
            <consortium name="EnsemblPlants"/>
        </authorList>
    </citation>
    <scope>IDENTIFICATION</scope>
    <source>
        <strain evidence="1">Yugu1</strain>
    </source>
</reference>